<accession>A0AA35UCA7</accession>
<dbReference type="Proteomes" id="UP001158598">
    <property type="component" value="Chromosome"/>
</dbReference>
<reference evidence="1" key="1">
    <citation type="submission" date="2023-03" db="EMBL/GenBank/DDBJ databases">
        <authorList>
            <person name="Pearce D."/>
        </authorList>
    </citation>
    <scope>NUCLEOTIDE SEQUENCE</scope>
    <source>
        <strain evidence="1">Mc</strain>
    </source>
</reference>
<gene>
    <name evidence="1" type="ORF">MCNOR_0499</name>
</gene>
<name>A0AA35UCA7_METCP</name>
<sequence length="229" mass="23619">MNRKTSKSLNRELAQAKAMSLAKAVLAASIIEAATAHGAFACWAVGPVEHMRAEYVEMLAEARDLEEGGAIQLAANLRAQAERMLEEKWHDAAANVVCTGGKNDALDKYLAGSAYTAAWYLGLISSTSYTGVAAGDTMASHAGWTESTAYSQATRVAPSFSAASSGSKATSAAASFSINAAATIKGPFLTSNNTKSGTTGILYSAGLFSSGDRTLANGDTLNVTYTAGL</sequence>
<evidence type="ECO:0000313" key="1">
    <source>
        <dbReference type="EMBL" id="CAI8743019.1"/>
    </source>
</evidence>
<dbReference type="RefSeq" id="WP_282213529.1">
    <property type="nucleotide sequence ID" value="NZ_OX458332.1"/>
</dbReference>
<dbReference type="EMBL" id="OX458332">
    <property type="protein sequence ID" value="CAI8743019.1"/>
    <property type="molecule type" value="Genomic_DNA"/>
</dbReference>
<organism evidence="1 2">
    <name type="scientific">Methylococcus capsulatus</name>
    <dbReference type="NCBI Taxonomy" id="414"/>
    <lineage>
        <taxon>Bacteria</taxon>
        <taxon>Pseudomonadati</taxon>
        <taxon>Pseudomonadota</taxon>
        <taxon>Gammaproteobacteria</taxon>
        <taxon>Methylococcales</taxon>
        <taxon>Methylococcaceae</taxon>
        <taxon>Methylococcus</taxon>
    </lineage>
</organism>
<protein>
    <submittedName>
        <fullName evidence="1">Uncharacterized protein</fullName>
    </submittedName>
</protein>
<evidence type="ECO:0000313" key="2">
    <source>
        <dbReference type="Proteomes" id="UP001158598"/>
    </source>
</evidence>
<proteinExistence type="predicted"/>
<dbReference type="AlphaFoldDB" id="A0AA35UCA7"/>